<protein>
    <recommendedName>
        <fullName evidence="2">DNA polymerase Y-family little finger domain-containing protein</fullName>
    </recommendedName>
</protein>
<dbReference type="Gene3D" id="3.30.1490.100">
    <property type="entry name" value="DNA polymerase, Y-family, little finger domain"/>
    <property type="match status" value="1"/>
</dbReference>
<dbReference type="PANTHER" id="PTHR45990:SF1">
    <property type="entry name" value="DNA REPAIR PROTEIN REV1"/>
    <property type="match status" value="1"/>
</dbReference>
<organism evidence="3">
    <name type="scientific">Triticum aestivum</name>
    <name type="common">Wheat</name>
    <dbReference type="NCBI Taxonomy" id="4565"/>
    <lineage>
        <taxon>Eukaryota</taxon>
        <taxon>Viridiplantae</taxon>
        <taxon>Streptophyta</taxon>
        <taxon>Embryophyta</taxon>
        <taxon>Tracheophyta</taxon>
        <taxon>Spermatophyta</taxon>
        <taxon>Magnoliopsida</taxon>
        <taxon>Liliopsida</taxon>
        <taxon>Poales</taxon>
        <taxon>Poaceae</taxon>
        <taxon>BOP clade</taxon>
        <taxon>Pooideae</taxon>
        <taxon>Triticodae</taxon>
        <taxon>Triticeae</taxon>
        <taxon>Triticinae</taxon>
        <taxon>Triticum</taxon>
    </lineage>
</organism>
<keyword evidence="4" id="KW-1185">Reference proteome</keyword>
<dbReference type="Proteomes" id="UP000019116">
    <property type="component" value="Chromosome 7B"/>
</dbReference>
<dbReference type="InterPro" id="IPR036775">
    <property type="entry name" value="DNA_pol_Y-fam_lit_finger_sf"/>
</dbReference>
<dbReference type="InterPro" id="IPR017961">
    <property type="entry name" value="DNA_pol_Y-fam_little_finger"/>
</dbReference>
<feature type="region of interest" description="Disordered" evidence="1">
    <location>
        <begin position="164"/>
        <end position="185"/>
    </location>
</feature>
<evidence type="ECO:0000256" key="1">
    <source>
        <dbReference type="SAM" id="MobiDB-lite"/>
    </source>
</evidence>
<dbReference type="Gramene" id="TraesCS7B02G319400.1">
    <property type="protein sequence ID" value="TraesCS7B02G319400.1"/>
    <property type="gene ID" value="TraesCS7B02G319400"/>
</dbReference>
<dbReference type="STRING" id="4565.A0A3B6SQZ2"/>
<feature type="domain" description="DNA polymerase Y-family little finger" evidence="2">
    <location>
        <begin position="2"/>
        <end position="48"/>
    </location>
</feature>
<dbReference type="OrthoDB" id="427711at2759"/>
<dbReference type="PANTHER" id="PTHR45990">
    <property type="entry name" value="DNA REPAIR PROTEIN REV1"/>
    <property type="match status" value="1"/>
</dbReference>
<dbReference type="OMA" id="WDDEATH"/>
<dbReference type="EnsemblPlants" id="TraesCS7B02G319400.1">
    <property type="protein sequence ID" value="TraesCS7B02G319400.1"/>
    <property type="gene ID" value="TraesCS7B02G319400"/>
</dbReference>
<reference evidence="3" key="1">
    <citation type="submission" date="2018-08" db="EMBL/GenBank/DDBJ databases">
        <authorList>
            <person name="Rossello M."/>
        </authorList>
    </citation>
    <scope>NUCLEOTIDE SEQUENCE [LARGE SCALE GENOMIC DNA]</scope>
    <source>
        <strain evidence="3">cv. Chinese Spring</strain>
    </source>
</reference>
<evidence type="ECO:0000313" key="3">
    <source>
        <dbReference type="EnsemblPlants" id="TraesCS7B02G319400.1"/>
    </source>
</evidence>
<dbReference type="GO" id="GO:0006281">
    <property type="term" value="P:DNA repair"/>
    <property type="evidence" value="ECO:0007669"/>
    <property type="project" value="InterPro"/>
</dbReference>
<proteinExistence type="predicted"/>
<dbReference type="Gramene" id="TraesRN7B0100864400.1">
    <property type="protein sequence ID" value="TraesRN7B0100864400.1"/>
    <property type="gene ID" value="TraesRN7B0100864400"/>
</dbReference>
<feature type="compositionally biased region" description="Polar residues" evidence="1">
    <location>
        <begin position="175"/>
        <end position="185"/>
    </location>
</feature>
<dbReference type="PaxDb" id="4565-Traes_7DL_F07D663EA.1"/>
<dbReference type="Pfam" id="PF11799">
    <property type="entry name" value="IMS_C"/>
    <property type="match status" value="1"/>
</dbReference>
<sequence>MSRSTTITGATDNLLTLQRIARHLFAALHVDVKEVRGVGLKMSKLEHADLVRGAPQGNMLKSWLGSSSEKLKKQCSERTCFLKNSDDAGTSEVRNLGSSRPLFTGVASHSSKVNLTGGRSTRVHAVELPPLSELDLEVLKNLPPEIISEMNDYKGELHGFQCMRSSDEGKESNSKSRVLSAVNQNSVPVSNARLHQYGERTDSMHLEKRNNIKGASDEEVQTAHASCSRANELIDTESDTRLDFVPNSLSQADFTILQELPEDVKADLFNVLPLHRSIDPTRHTSNVTENKSLKNGGTDDPKNPVICVLPGSSEKWAEQFRVSSSLLLKAIAEQHANSISSQPLSSILEHAASLLLLCPPSGSEEWNDTLSRSVLLTVYIHLKVDSDIEELYKCFLLLKRFSSASELFLEWHNSILPLLQVKFTCSMLSFCLWTRLLRFTSVFVMARLQVLCFITFGFHKHEE</sequence>
<evidence type="ECO:0000313" key="4">
    <source>
        <dbReference type="Proteomes" id="UP000019116"/>
    </source>
</evidence>
<dbReference type="Gramene" id="TraesCS7B03G0856000.1">
    <property type="protein sequence ID" value="TraesCS7B03G0856000.1.CDS"/>
    <property type="gene ID" value="TraesCS7B03G0856000"/>
</dbReference>
<feature type="compositionally biased region" description="Basic and acidic residues" evidence="1">
    <location>
        <begin position="165"/>
        <end position="174"/>
    </location>
</feature>
<evidence type="ECO:0000259" key="2">
    <source>
        <dbReference type="Pfam" id="PF11799"/>
    </source>
</evidence>
<name>A0A3B6SQZ2_WHEAT</name>
<dbReference type="GO" id="GO:0003684">
    <property type="term" value="F:damaged DNA binding"/>
    <property type="evidence" value="ECO:0007669"/>
    <property type="project" value="InterPro"/>
</dbReference>
<reference evidence="3" key="2">
    <citation type="submission" date="2018-10" db="UniProtKB">
        <authorList>
            <consortium name="EnsemblPlants"/>
        </authorList>
    </citation>
    <scope>IDENTIFICATION</scope>
</reference>
<accession>A0A3B6SQZ2</accession>
<dbReference type="AlphaFoldDB" id="A0A3B6SQZ2"/>